<dbReference type="EMBL" id="CM001221">
    <property type="protein sequence ID" value="AES97110.2"/>
    <property type="molecule type" value="Genomic_DNA"/>
</dbReference>
<evidence type="ECO:0000313" key="2">
    <source>
        <dbReference type="EMBL" id="AES97110.2"/>
    </source>
</evidence>
<protein>
    <submittedName>
        <fullName evidence="2 3">Uncharacterized protein</fullName>
    </submittedName>
</protein>
<dbReference type="STRING" id="3880.G7JZ31"/>
<reference evidence="3" key="3">
    <citation type="submission" date="2015-04" db="UniProtKB">
        <authorList>
            <consortium name="EnsemblPlants"/>
        </authorList>
    </citation>
    <scope>IDENTIFICATION</scope>
    <source>
        <strain evidence="3">cv. Jemalong A17</strain>
    </source>
</reference>
<reference evidence="2 4" key="2">
    <citation type="journal article" date="2014" name="BMC Genomics">
        <title>An improved genome release (version Mt4.0) for the model legume Medicago truncatula.</title>
        <authorList>
            <person name="Tang H."/>
            <person name="Krishnakumar V."/>
            <person name="Bidwell S."/>
            <person name="Rosen B."/>
            <person name="Chan A."/>
            <person name="Zhou S."/>
            <person name="Gentzbittel L."/>
            <person name="Childs K.L."/>
            <person name="Yandell M."/>
            <person name="Gundlach H."/>
            <person name="Mayer K.F."/>
            <person name="Schwartz D.C."/>
            <person name="Town C.D."/>
        </authorList>
    </citation>
    <scope>GENOME REANNOTATION</scope>
    <source>
        <strain evidence="3 4">cv. Jemalong A17</strain>
    </source>
</reference>
<evidence type="ECO:0000313" key="4">
    <source>
        <dbReference type="Proteomes" id="UP000002051"/>
    </source>
</evidence>
<accession>G7JZ31</accession>
<dbReference type="HOGENOM" id="CLU_710535_0_0_1"/>
<feature type="compositionally biased region" description="Polar residues" evidence="1">
    <location>
        <begin position="249"/>
        <end position="265"/>
    </location>
</feature>
<name>G7JZ31_MEDTR</name>
<sequence>MEVNNSNVDGSESSSDSERQIDVIIGENNYLDTDINRTKSLSSSGRRSSSSSSSSESSSDVIFDALKLTASDASKLASKSEKNYASSSDSSAKSEVDNSLSVPTTTYQVYNVAYNQTIMSPTISPPIQVMDRSARYDPARIPSSIFERNTNNDWSIASNDSLFSIHIGQNSFSRDAFKFAEPRKSSELTKPIELNMLDRIQSVSIEEVESSRKSDDIESLQISEESFKFKPNFIERPNDVRTLHQAARSMSTKSSVTTPSLQSGKRSVHGDGGTVVIVVGYSATIDGRHAATHGQAASVHVPGCSAVVATVIGPSPSNMLKIGQNSSILTKLKLYASLKSKVVRLRVGFTEKSSGVIWGVCDFRDLEKGQVRFHFCLAYDSVVYLKSSR</sequence>
<accession>A0A0C3XJC4</accession>
<feature type="region of interest" description="Disordered" evidence="1">
    <location>
        <begin position="78"/>
        <end position="99"/>
    </location>
</feature>
<dbReference type="PANTHER" id="PTHR33673:SF36">
    <property type="entry name" value="MYB-LIKE PROTEIN Q"/>
    <property type="match status" value="1"/>
</dbReference>
<dbReference type="eggNOG" id="ENOG502S25X">
    <property type="taxonomic scope" value="Eukaryota"/>
</dbReference>
<keyword evidence="4" id="KW-1185">Reference proteome</keyword>
<evidence type="ECO:0000313" key="3">
    <source>
        <dbReference type="EnsemblPlants" id="AES97110"/>
    </source>
</evidence>
<feature type="compositionally biased region" description="Low complexity" evidence="1">
    <location>
        <begin position="83"/>
        <end position="99"/>
    </location>
</feature>
<gene>
    <name evidence="2" type="ordered locus">MTR_5g045480</name>
</gene>
<feature type="compositionally biased region" description="Low complexity" evidence="1">
    <location>
        <begin position="1"/>
        <end position="14"/>
    </location>
</feature>
<feature type="region of interest" description="Disordered" evidence="1">
    <location>
        <begin position="249"/>
        <end position="268"/>
    </location>
</feature>
<proteinExistence type="predicted"/>
<dbReference type="EnsemblPlants" id="AES97110">
    <property type="protein sequence ID" value="AES97110"/>
    <property type="gene ID" value="MTR_5g045480"/>
</dbReference>
<feature type="region of interest" description="Disordered" evidence="1">
    <location>
        <begin position="1"/>
        <end position="59"/>
    </location>
</feature>
<feature type="compositionally biased region" description="Low complexity" evidence="1">
    <location>
        <begin position="40"/>
        <end position="59"/>
    </location>
</feature>
<reference evidence="2 4" key="1">
    <citation type="journal article" date="2011" name="Nature">
        <title>The Medicago genome provides insight into the evolution of rhizobial symbioses.</title>
        <authorList>
            <person name="Young N.D."/>
            <person name="Debelle F."/>
            <person name="Oldroyd G.E."/>
            <person name="Geurts R."/>
            <person name="Cannon S.B."/>
            <person name="Udvardi M.K."/>
            <person name="Benedito V.A."/>
            <person name="Mayer K.F."/>
            <person name="Gouzy J."/>
            <person name="Schoof H."/>
            <person name="Van de Peer Y."/>
            <person name="Proost S."/>
            <person name="Cook D.R."/>
            <person name="Meyers B.C."/>
            <person name="Spannagl M."/>
            <person name="Cheung F."/>
            <person name="De Mita S."/>
            <person name="Krishnakumar V."/>
            <person name="Gundlach H."/>
            <person name="Zhou S."/>
            <person name="Mudge J."/>
            <person name="Bharti A.K."/>
            <person name="Murray J.D."/>
            <person name="Naoumkina M.A."/>
            <person name="Rosen B."/>
            <person name="Silverstein K.A."/>
            <person name="Tang H."/>
            <person name="Rombauts S."/>
            <person name="Zhao P.X."/>
            <person name="Zhou P."/>
            <person name="Barbe V."/>
            <person name="Bardou P."/>
            <person name="Bechner M."/>
            <person name="Bellec A."/>
            <person name="Berger A."/>
            <person name="Berges H."/>
            <person name="Bidwell S."/>
            <person name="Bisseling T."/>
            <person name="Choisne N."/>
            <person name="Couloux A."/>
            <person name="Denny R."/>
            <person name="Deshpande S."/>
            <person name="Dai X."/>
            <person name="Doyle J.J."/>
            <person name="Dudez A.M."/>
            <person name="Farmer A.D."/>
            <person name="Fouteau S."/>
            <person name="Franken C."/>
            <person name="Gibelin C."/>
            <person name="Gish J."/>
            <person name="Goldstein S."/>
            <person name="Gonzalez A.J."/>
            <person name="Green P.J."/>
            <person name="Hallab A."/>
            <person name="Hartog M."/>
            <person name="Hua A."/>
            <person name="Humphray S.J."/>
            <person name="Jeong D.H."/>
            <person name="Jing Y."/>
            <person name="Jocker A."/>
            <person name="Kenton S.M."/>
            <person name="Kim D.J."/>
            <person name="Klee K."/>
            <person name="Lai H."/>
            <person name="Lang C."/>
            <person name="Lin S."/>
            <person name="Macmil S.L."/>
            <person name="Magdelenat G."/>
            <person name="Matthews L."/>
            <person name="McCorrison J."/>
            <person name="Monaghan E.L."/>
            <person name="Mun J.H."/>
            <person name="Najar F.Z."/>
            <person name="Nicholson C."/>
            <person name="Noirot C."/>
            <person name="O'Bleness M."/>
            <person name="Paule C.R."/>
            <person name="Poulain J."/>
            <person name="Prion F."/>
            <person name="Qin B."/>
            <person name="Qu C."/>
            <person name="Retzel E.F."/>
            <person name="Riddle C."/>
            <person name="Sallet E."/>
            <person name="Samain S."/>
            <person name="Samson N."/>
            <person name="Sanders I."/>
            <person name="Saurat O."/>
            <person name="Scarpelli C."/>
            <person name="Schiex T."/>
            <person name="Segurens B."/>
            <person name="Severin A.J."/>
            <person name="Sherrier D.J."/>
            <person name="Shi R."/>
            <person name="Sims S."/>
            <person name="Singer S.R."/>
            <person name="Sinharoy S."/>
            <person name="Sterck L."/>
            <person name="Viollet A."/>
            <person name="Wang B.B."/>
            <person name="Wang K."/>
            <person name="Wang M."/>
            <person name="Wang X."/>
            <person name="Warfsmann J."/>
            <person name="Weissenbach J."/>
            <person name="White D.D."/>
            <person name="White J.D."/>
            <person name="Wiley G.B."/>
            <person name="Wincker P."/>
            <person name="Xing Y."/>
            <person name="Yang L."/>
            <person name="Yao Z."/>
            <person name="Ying F."/>
            <person name="Zhai J."/>
            <person name="Zhou L."/>
            <person name="Zuber A."/>
            <person name="Denarie J."/>
            <person name="Dixon R.A."/>
            <person name="May G.D."/>
            <person name="Schwartz D.C."/>
            <person name="Rogers J."/>
            <person name="Quetier F."/>
            <person name="Town C.D."/>
            <person name="Roe B.A."/>
        </authorList>
    </citation>
    <scope>NUCLEOTIDE SEQUENCE [LARGE SCALE GENOMIC DNA]</scope>
    <source>
        <strain evidence="2">A17</strain>
        <strain evidence="3 4">cv. Jemalong A17</strain>
    </source>
</reference>
<organism evidence="2 4">
    <name type="scientific">Medicago truncatula</name>
    <name type="common">Barrel medic</name>
    <name type="synonym">Medicago tribuloides</name>
    <dbReference type="NCBI Taxonomy" id="3880"/>
    <lineage>
        <taxon>Eukaryota</taxon>
        <taxon>Viridiplantae</taxon>
        <taxon>Streptophyta</taxon>
        <taxon>Embryophyta</taxon>
        <taxon>Tracheophyta</taxon>
        <taxon>Spermatophyta</taxon>
        <taxon>Magnoliopsida</taxon>
        <taxon>eudicotyledons</taxon>
        <taxon>Gunneridae</taxon>
        <taxon>Pentapetalae</taxon>
        <taxon>rosids</taxon>
        <taxon>fabids</taxon>
        <taxon>Fabales</taxon>
        <taxon>Fabaceae</taxon>
        <taxon>Papilionoideae</taxon>
        <taxon>50 kb inversion clade</taxon>
        <taxon>NPAAA clade</taxon>
        <taxon>Hologalegina</taxon>
        <taxon>IRL clade</taxon>
        <taxon>Trifolieae</taxon>
        <taxon>Medicago</taxon>
    </lineage>
</organism>
<dbReference type="AlphaFoldDB" id="G7JZ31"/>
<dbReference type="PANTHER" id="PTHR33673">
    <property type="entry name" value="SUPPRESSOR SRP40-LIKE PROTEIN"/>
    <property type="match status" value="1"/>
</dbReference>
<dbReference type="PaxDb" id="3880-AES97110"/>
<dbReference type="Proteomes" id="UP000002051">
    <property type="component" value="Chromosome 5"/>
</dbReference>
<evidence type="ECO:0000256" key="1">
    <source>
        <dbReference type="SAM" id="MobiDB-lite"/>
    </source>
</evidence>